<name>A0AAV4H944_9GAST</name>
<feature type="compositionally biased region" description="Basic residues" evidence="1">
    <location>
        <begin position="103"/>
        <end position="123"/>
    </location>
</feature>
<accession>A0AAV4H944</accession>
<gene>
    <name evidence="2" type="ORF">ElyMa_000927800</name>
</gene>
<feature type="compositionally biased region" description="Polar residues" evidence="1">
    <location>
        <begin position="16"/>
        <end position="56"/>
    </location>
</feature>
<proteinExistence type="predicted"/>
<evidence type="ECO:0000256" key="1">
    <source>
        <dbReference type="SAM" id="MobiDB-lite"/>
    </source>
</evidence>
<evidence type="ECO:0000313" key="2">
    <source>
        <dbReference type="EMBL" id="GFR94793.1"/>
    </source>
</evidence>
<dbReference type="Proteomes" id="UP000762676">
    <property type="component" value="Unassembled WGS sequence"/>
</dbReference>
<keyword evidence="3" id="KW-1185">Reference proteome</keyword>
<dbReference type="EMBL" id="BMAT01001889">
    <property type="protein sequence ID" value="GFR94793.1"/>
    <property type="molecule type" value="Genomic_DNA"/>
</dbReference>
<dbReference type="AlphaFoldDB" id="A0AAV4H944"/>
<organism evidence="2 3">
    <name type="scientific">Elysia marginata</name>
    <dbReference type="NCBI Taxonomy" id="1093978"/>
    <lineage>
        <taxon>Eukaryota</taxon>
        <taxon>Metazoa</taxon>
        <taxon>Spiralia</taxon>
        <taxon>Lophotrochozoa</taxon>
        <taxon>Mollusca</taxon>
        <taxon>Gastropoda</taxon>
        <taxon>Heterobranchia</taxon>
        <taxon>Euthyneura</taxon>
        <taxon>Panpulmonata</taxon>
        <taxon>Sacoglossa</taxon>
        <taxon>Placobranchoidea</taxon>
        <taxon>Plakobranchidae</taxon>
        <taxon>Elysia</taxon>
    </lineage>
</organism>
<reference evidence="2 3" key="1">
    <citation type="journal article" date="2021" name="Elife">
        <title>Chloroplast acquisition without the gene transfer in kleptoplastic sea slugs, Plakobranchus ocellatus.</title>
        <authorList>
            <person name="Maeda T."/>
            <person name="Takahashi S."/>
            <person name="Yoshida T."/>
            <person name="Shimamura S."/>
            <person name="Takaki Y."/>
            <person name="Nagai Y."/>
            <person name="Toyoda A."/>
            <person name="Suzuki Y."/>
            <person name="Arimoto A."/>
            <person name="Ishii H."/>
            <person name="Satoh N."/>
            <person name="Nishiyama T."/>
            <person name="Hasebe M."/>
            <person name="Maruyama T."/>
            <person name="Minagawa J."/>
            <person name="Obokata J."/>
            <person name="Shigenobu S."/>
        </authorList>
    </citation>
    <scope>NUCLEOTIDE SEQUENCE [LARGE SCALE GENOMIC DNA]</scope>
</reference>
<comment type="caution">
    <text evidence="2">The sequence shown here is derived from an EMBL/GenBank/DDBJ whole genome shotgun (WGS) entry which is preliminary data.</text>
</comment>
<sequence length="181" mass="18958">MSATSTGSCSALLPTASGSRPATNPATSRSASVASSNATGSCPNSSPCAPQASSVLAVSPLEVRPFPKAPSRSESSRGRKRGKSSILTNSPVKRALIEETSKKKYNGKGKGKGKKPNSRRHHYQKTKRMNVIVLCLWSSMPTVSLVRSGLNVKSAKSGPMGPAALVIHNIYASIVNPRTNI</sequence>
<evidence type="ECO:0000313" key="3">
    <source>
        <dbReference type="Proteomes" id="UP000762676"/>
    </source>
</evidence>
<protein>
    <submittedName>
        <fullName evidence="2">Uncharacterized protein</fullName>
    </submittedName>
</protein>
<feature type="region of interest" description="Disordered" evidence="1">
    <location>
        <begin position="1"/>
        <end position="123"/>
    </location>
</feature>